<sequence>MFSFIFISFTTDGSSSSSSKLEVRGCPLPPEIANGRYQILPMRRSFSSSSFSPLSSRIQHWNNLQMNSNGSLTATTSPVVVPVYSSALYSCYRGFLSGGSSLISCSPGGWWQPTHNAPRCLPFGSSSSSSSSSGGIHHNHNGGGSEMNKSGRDPDTERDDKVDGDEQTPGPLLVSFTTACGVTFVLCLIWLASRWKITCLRSSDLHHVGRQDEESLSFSGPVCHPLAPGSSTSAAAAVSSSASSSGGRRQQHGHPLLQRHHSLWTWISPNQNDRGSHHHVHQHLDVDDDDSLPSYDRQLLDLSQASDQDRVALIAYMNDSNTSSQATLPSYEEAVRASSNGGITNNNNTTNAAAAASSSSISSVYCTWPVAPPSYESILILDETNANGNAAAAAAAAASSTTTTSHHIQPGASPSSAEPPSNVSFIESDEAIADSTVGTTTSSEDDNEDEEDAVDGKNAQILSEEEEEEEEEEEDGL</sequence>
<reference evidence="3" key="1">
    <citation type="submission" date="2021-11" db="EMBL/GenBank/DDBJ databases">
        <authorList>
            <person name="Schell T."/>
        </authorList>
    </citation>
    <scope>NUCLEOTIDE SEQUENCE</scope>
    <source>
        <strain evidence="3">M5</strain>
    </source>
</reference>
<feature type="compositionally biased region" description="Low complexity" evidence="2">
    <location>
        <begin position="230"/>
        <end position="245"/>
    </location>
</feature>
<proteinExistence type="predicted"/>
<evidence type="ECO:0000256" key="1">
    <source>
        <dbReference type="ARBA" id="ARBA00023157"/>
    </source>
</evidence>
<feature type="compositionally biased region" description="Basic and acidic residues" evidence="2">
    <location>
        <begin position="149"/>
        <end position="161"/>
    </location>
</feature>
<dbReference type="OrthoDB" id="10501288at2759"/>
<feature type="region of interest" description="Disordered" evidence="2">
    <location>
        <begin position="229"/>
        <end position="255"/>
    </location>
</feature>
<feature type="compositionally biased region" description="Acidic residues" evidence="2">
    <location>
        <begin position="443"/>
        <end position="453"/>
    </location>
</feature>
<accession>A0A8J2RRE2</accession>
<keyword evidence="1" id="KW-1015">Disulfide bond</keyword>
<evidence type="ECO:0000256" key="2">
    <source>
        <dbReference type="SAM" id="MobiDB-lite"/>
    </source>
</evidence>
<dbReference type="Proteomes" id="UP000789390">
    <property type="component" value="Unassembled WGS sequence"/>
</dbReference>
<feature type="region of interest" description="Disordered" evidence="2">
    <location>
        <begin position="401"/>
        <end position="477"/>
    </location>
</feature>
<comment type="caution">
    <text evidence="3">The sequence shown here is derived from an EMBL/GenBank/DDBJ whole genome shotgun (WGS) entry which is preliminary data.</text>
</comment>
<gene>
    <name evidence="3" type="ORF">DGAL_LOCUS9750</name>
</gene>
<dbReference type="EMBL" id="CAKKLH010000224">
    <property type="protein sequence ID" value="CAH0106593.1"/>
    <property type="molecule type" value="Genomic_DNA"/>
</dbReference>
<organism evidence="3 4">
    <name type="scientific">Daphnia galeata</name>
    <dbReference type="NCBI Taxonomy" id="27404"/>
    <lineage>
        <taxon>Eukaryota</taxon>
        <taxon>Metazoa</taxon>
        <taxon>Ecdysozoa</taxon>
        <taxon>Arthropoda</taxon>
        <taxon>Crustacea</taxon>
        <taxon>Branchiopoda</taxon>
        <taxon>Diplostraca</taxon>
        <taxon>Cladocera</taxon>
        <taxon>Anomopoda</taxon>
        <taxon>Daphniidae</taxon>
        <taxon>Daphnia</taxon>
    </lineage>
</organism>
<evidence type="ECO:0000313" key="3">
    <source>
        <dbReference type="EMBL" id="CAH0106593.1"/>
    </source>
</evidence>
<dbReference type="AlphaFoldDB" id="A0A8J2RRE2"/>
<evidence type="ECO:0008006" key="5">
    <source>
        <dbReference type="Google" id="ProtNLM"/>
    </source>
</evidence>
<feature type="region of interest" description="Disordered" evidence="2">
    <location>
        <begin position="122"/>
        <end position="168"/>
    </location>
</feature>
<protein>
    <recommendedName>
        <fullName evidence="5">Sushi domain-containing protein</fullName>
    </recommendedName>
</protein>
<keyword evidence="4" id="KW-1185">Reference proteome</keyword>
<dbReference type="SUPFAM" id="SSF57535">
    <property type="entry name" value="Complement control module/SCR domain"/>
    <property type="match status" value="1"/>
</dbReference>
<name>A0A8J2RRE2_9CRUS</name>
<dbReference type="InterPro" id="IPR035976">
    <property type="entry name" value="Sushi/SCR/CCP_sf"/>
</dbReference>
<feature type="compositionally biased region" description="Low complexity" evidence="2">
    <location>
        <begin position="124"/>
        <end position="136"/>
    </location>
</feature>
<evidence type="ECO:0000313" key="4">
    <source>
        <dbReference type="Proteomes" id="UP000789390"/>
    </source>
</evidence>
<feature type="compositionally biased region" description="Acidic residues" evidence="2">
    <location>
        <begin position="463"/>
        <end position="477"/>
    </location>
</feature>
<dbReference type="Gene3D" id="2.10.70.10">
    <property type="entry name" value="Complement Module, domain 1"/>
    <property type="match status" value="1"/>
</dbReference>
<feature type="compositionally biased region" description="Low complexity" evidence="2">
    <location>
        <begin position="401"/>
        <end position="421"/>
    </location>
</feature>